<evidence type="ECO:0000313" key="2">
    <source>
        <dbReference type="Proteomes" id="UP000541610"/>
    </source>
</evidence>
<dbReference type="OrthoDB" id="485039at2759"/>
<name>A0A7J6NHV2_PEROL</name>
<dbReference type="AlphaFoldDB" id="A0A7J6NHV2"/>
<proteinExistence type="predicted"/>
<evidence type="ECO:0000313" key="1">
    <source>
        <dbReference type="EMBL" id="KAF4683448.1"/>
    </source>
</evidence>
<sequence>MIASPFDALEEQRYYYLAPFGAVTVADMDELLELSKKGTDRMPRLCFPSKAVIIPDIMKFHLGCWTTKMLDAHGYLNWDACPKEIEMLLENGMFQQLLLPSPDSFHWLVRIAWFPSIEGGAGSSSDARLIAFYNVELAHEAACKAYNGDASGSNCPVPDWISKAVFKLRQKPAEAPLPGRRLEFGRKLSDFLVRHGHINWAVHTADGDDGDLYQRLVLRRNLVEELVADFIGGFKGDYVEAIEMEFCRLSRETEMSHRGELSISADQFHGIVRGLLRYDGDSGLSSEDIELAKTVAAARLTEVRRKGDANASVFNCRPAESSLLYCPLNLSCFDYAHGPMPAHSGQDSDPASTGRIVWSKFLDYVIAADEVPSST</sequence>
<organism evidence="1 2">
    <name type="scientific">Perkinsus olseni</name>
    <name type="common">Perkinsus atlanticus</name>
    <dbReference type="NCBI Taxonomy" id="32597"/>
    <lineage>
        <taxon>Eukaryota</taxon>
        <taxon>Sar</taxon>
        <taxon>Alveolata</taxon>
        <taxon>Perkinsozoa</taxon>
        <taxon>Perkinsea</taxon>
        <taxon>Perkinsida</taxon>
        <taxon>Perkinsidae</taxon>
        <taxon>Perkinsus</taxon>
    </lineage>
</organism>
<dbReference type="EMBL" id="JABANP010000366">
    <property type="protein sequence ID" value="KAF4683448.1"/>
    <property type="molecule type" value="Genomic_DNA"/>
</dbReference>
<dbReference type="Proteomes" id="UP000541610">
    <property type="component" value="Unassembled WGS sequence"/>
</dbReference>
<comment type="caution">
    <text evidence="1">The sequence shown here is derived from an EMBL/GenBank/DDBJ whole genome shotgun (WGS) entry which is preliminary data.</text>
</comment>
<protein>
    <submittedName>
        <fullName evidence="1">Uncharacterized protein</fullName>
    </submittedName>
</protein>
<accession>A0A7J6NHV2</accession>
<reference evidence="1 2" key="1">
    <citation type="submission" date="2020-04" db="EMBL/GenBank/DDBJ databases">
        <title>Perkinsus olseni comparative genomics.</title>
        <authorList>
            <person name="Bogema D.R."/>
        </authorList>
    </citation>
    <scope>NUCLEOTIDE SEQUENCE [LARGE SCALE GENOMIC DNA]</scope>
    <source>
        <strain evidence="1">00978-12</strain>
    </source>
</reference>
<gene>
    <name evidence="1" type="ORF">FOZ60_009107</name>
</gene>